<evidence type="ECO:0000256" key="5">
    <source>
        <dbReference type="ARBA" id="ARBA00023273"/>
    </source>
</evidence>
<evidence type="ECO:0000313" key="9">
    <source>
        <dbReference type="Proteomes" id="UP000005226"/>
    </source>
</evidence>
<dbReference type="InterPro" id="IPR027012">
    <property type="entry name" value="Enkurin_dom"/>
</dbReference>
<dbReference type="Pfam" id="PF13864">
    <property type="entry name" value="Enkurin"/>
    <property type="match status" value="1"/>
</dbReference>
<evidence type="ECO:0000256" key="6">
    <source>
        <dbReference type="SAM" id="MobiDB-lite"/>
    </source>
</evidence>
<evidence type="ECO:0000256" key="2">
    <source>
        <dbReference type="ARBA" id="ARBA00004245"/>
    </source>
</evidence>
<reference evidence="8" key="2">
    <citation type="submission" date="2025-08" db="UniProtKB">
        <authorList>
            <consortium name="Ensembl"/>
        </authorList>
    </citation>
    <scope>IDENTIFICATION</scope>
</reference>
<dbReference type="InParanoid" id="H2TNL1"/>
<dbReference type="GO" id="GO:0005879">
    <property type="term" value="C:axonemal microtubule"/>
    <property type="evidence" value="ECO:0007669"/>
    <property type="project" value="TreeGrafter"/>
</dbReference>
<evidence type="ECO:0000259" key="7">
    <source>
        <dbReference type="PROSITE" id="PS51665"/>
    </source>
</evidence>
<dbReference type="PANTHER" id="PTHR21490">
    <property type="entry name" value="ENKURIN-RELATED"/>
    <property type="match status" value="1"/>
</dbReference>
<dbReference type="GeneTree" id="ENSGT01000000218682"/>
<reference evidence="8 9" key="1">
    <citation type="journal article" date="2011" name="Genome Biol. Evol.">
        <title>Integration of the genetic map and genome assembly of fugu facilitates insights into distinct features of genome evolution in teleosts and mammals.</title>
        <authorList>
            <person name="Kai W."/>
            <person name="Kikuchi K."/>
            <person name="Tohari S."/>
            <person name="Chew A.K."/>
            <person name="Tay A."/>
            <person name="Fujiwara A."/>
            <person name="Hosoya S."/>
            <person name="Suetake H."/>
            <person name="Naruse K."/>
            <person name="Brenner S."/>
            <person name="Suzuki Y."/>
            <person name="Venkatesh B."/>
        </authorList>
    </citation>
    <scope>NUCLEOTIDE SEQUENCE [LARGE SCALE GENOMIC DNA]</scope>
</reference>
<accession>H2TNL1</accession>
<evidence type="ECO:0000256" key="1">
    <source>
        <dbReference type="ARBA" id="ARBA00004138"/>
    </source>
</evidence>
<comment type="subcellular location">
    <subcellularLocation>
        <location evidence="1">Cell projection</location>
        <location evidence="1">Cilium</location>
    </subcellularLocation>
    <subcellularLocation>
        <location evidence="2">Cytoplasm</location>
        <location evidence="2">Cytoskeleton</location>
    </subcellularLocation>
</comment>
<feature type="domain" description="Enkurin" evidence="7">
    <location>
        <begin position="95"/>
        <end position="185"/>
    </location>
</feature>
<proteinExistence type="predicted"/>
<evidence type="ECO:0000313" key="8">
    <source>
        <dbReference type="Ensembl" id="ENSTRUP00000026267.3"/>
    </source>
</evidence>
<name>H2TNL1_TAKRU</name>
<feature type="region of interest" description="Disordered" evidence="6">
    <location>
        <begin position="17"/>
        <end position="37"/>
    </location>
</feature>
<dbReference type="STRING" id="31033.ENSTRUP00000013415"/>
<dbReference type="Proteomes" id="UP000005226">
    <property type="component" value="Chromosome 5"/>
</dbReference>
<evidence type="ECO:0000256" key="3">
    <source>
        <dbReference type="ARBA" id="ARBA00022490"/>
    </source>
</evidence>
<dbReference type="HOGENOM" id="CLU_1122270_0_0_1"/>
<keyword evidence="4" id="KW-0206">Cytoskeleton</keyword>
<dbReference type="PROSITE" id="PS51665">
    <property type="entry name" value="ENKURIN"/>
    <property type="match status" value="1"/>
</dbReference>
<dbReference type="GO" id="GO:0005516">
    <property type="term" value="F:calmodulin binding"/>
    <property type="evidence" value="ECO:0007669"/>
    <property type="project" value="TreeGrafter"/>
</dbReference>
<dbReference type="InterPro" id="IPR052102">
    <property type="entry name" value="Enkurin_domain-protein"/>
</dbReference>
<dbReference type="GO" id="GO:0001669">
    <property type="term" value="C:acrosomal vesicle"/>
    <property type="evidence" value="ECO:0007669"/>
    <property type="project" value="TreeGrafter"/>
</dbReference>
<dbReference type="AlphaFoldDB" id="H2TNL1"/>
<dbReference type="PANTHER" id="PTHR21490:SF0">
    <property type="entry name" value="ENKURIN"/>
    <property type="match status" value="1"/>
</dbReference>
<dbReference type="Ensembl" id="ENSTRUT00000026374.3">
    <property type="protein sequence ID" value="ENSTRUP00000026267.3"/>
    <property type="gene ID" value="ENSTRUG00000026107.1"/>
</dbReference>
<keyword evidence="9" id="KW-1185">Reference proteome</keyword>
<protein>
    <recommendedName>
        <fullName evidence="7">Enkurin domain-containing protein</fullName>
    </recommendedName>
</protein>
<keyword evidence="5" id="KW-0966">Cell projection</keyword>
<evidence type="ECO:0000256" key="4">
    <source>
        <dbReference type="ARBA" id="ARBA00023212"/>
    </source>
</evidence>
<sequence length="197" mass="23429">METKRSELRFLRKLDVERHAPHDNKPPIPPMTAKLPLRPPPNYVQTAIFQEYKIIQPTPKCAVNQHGDKVVVKNLGYPTYILRKDYGLMPQYLQKHNEKEKKAQEVAIRAEKEIKETIVREKLEEQQAALEGLKKLWSRLNYEYCCLPLILETRGFKNHKKYLEDSLDWVEKSIKYLEKYRARHPFQMFSELQGTKH</sequence>
<reference evidence="8" key="3">
    <citation type="submission" date="2025-09" db="UniProtKB">
        <authorList>
            <consortium name="Ensembl"/>
        </authorList>
    </citation>
    <scope>IDENTIFICATION</scope>
</reference>
<keyword evidence="3" id="KW-0963">Cytoplasm</keyword>
<organism evidence="8 9">
    <name type="scientific">Takifugu rubripes</name>
    <name type="common">Japanese pufferfish</name>
    <name type="synonym">Fugu rubripes</name>
    <dbReference type="NCBI Taxonomy" id="31033"/>
    <lineage>
        <taxon>Eukaryota</taxon>
        <taxon>Metazoa</taxon>
        <taxon>Chordata</taxon>
        <taxon>Craniata</taxon>
        <taxon>Vertebrata</taxon>
        <taxon>Euteleostomi</taxon>
        <taxon>Actinopterygii</taxon>
        <taxon>Neopterygii</taxon>
        <taxon>Teleostei</taxon>
        <taxon>Neoteleostei</taxon>
        <taxon>Acanthomorphata</taxon>
        <taxon>Eupercaria</taxon>
        <taxon>Tetraodontiformes</taxon>
        <taxon>Tetradontoidea</taxon>
        <taxon>Tetraodontidae</taxon>
        <taxon>Takifugu</taxon>
    </lineage>
</organism>